<reference evidence="3 4" key="1">
    <citation type="submission" date="2017-05" db="EMBL/GenBank/DDBJ databases">
        <title>Acinetobacter populi ANC 5415 (= PBJ7), whole genome shotgun sequencing project.</title>
        <authorList>
            <person name="Nemec A."/>
            <person name="Radolfova-Krizova L."/>
        </authorList>
    </citation>
    <scope>NUCLEOTIDE SEQUENCE [LARGE SCALE GENOMIC DNA]</scope>
    <source>
        <strain evidence="3 4">PBJ7</strain>
    </source>
</reference>
<protein>
    <recommendedName>
        <fullName evidence="2">Factor H binding protein-like C-terminal domain-containing protein</fullName>
    </recommendedName>
</protein>
<accession>A0A1Z9YVS5</accession>
<keyword evidence="4" id="KW-1185">Reference proteome</keyword>
<dbReference type="SUPFAM" id="SSF56925">
    <property type="entry name" value="OMPA-like"/>
    <property type="match status" value="1"/>
</dbReference>
<name>A0A1Z9YVS5_9GAMM</name>
<evidence type="ECO:0000259" key="2">
    <source>
        <dbReference type="Pfam" id="PF08794"/>
    </source>
</evidence>
<evidence type="ECO:0000313" key="4">
    <source>
        <dbReference type="Proteomes" id="UP000196536"/>
    </source>
</evidence>
<feature type="chain" id="PRO_5012103142" description="Factor H binding protein-like C-terminal domain-containing protein" evidence="1">
    <location>
        <begin position="24"/>
        <end position="277"/>
    </location>
</feature>
<dbReference type="Gene3D" id="2.40.160.90">
    <property type="match status" value="1"/>
</dbReference>
<dbReference type="RefSeq" id="WP_087621358.1">
    <property type="nucleotide sequence ID" value="NZ_NEXX01000005.1"/>
</dbReference>
<dbReference type="InterPro" id="IPR014902">
    <property type="entry name" value="FHBP-like_C"/>
</dbReference>
<dbReference type="OrthoDB" id="6688917at2"/>
<organism evidence="3 4">
    <name type="scientific">Acinetobacter populi</name>
    <dbReference type="NCBI Taxonomy" id="1582270"/>
    <lineage>
        <taxon>Bacteria</taxon>
        <taxon>Pseudomonadati</taxon>
        <taxon>Pseudomonadota</taxon>
        <taxon>Gammaproteobacteria</taxon>
        <taxon>Moraxellales</taxon>
        <taxon>Moraxellaceae</taxon>
        <taxon>Acinetobacter</taxon>
    </lineage>
</organism>
<dbReference type="Proteomes" id="UP000196536">
    <property type="component" value="Unassembled WGS sequence"/>
</dbReference>
<dbReference type="InterPro" id="IPR011250">
    <property type="entry name" value="OMP/PagP_B-barrel"/>
</dbReference>
<evidence type="ECO:0000313" key="3">
    <source>
        <dbReference type="EMBL" id="OUY06356.1"/>
    </source>
</evidence>
<keyword evidence="1" id="KW-0732">Signal</keyword>
<feature type="signal peptide" evidence="1">
    <location>
        <begin position="1"/>
        <end position="23"/>
    </location>
</feature>
<comment type="caution">
    <text evidence="3">The sequence shown here is derived from an EMBL/GenBank/DDBJ whole genome shotgun (WGS) entry which is preliminary data.</text>
</comment>
<gene>
    <name evidence="3" type="ORF">CAP51_13960</name>
</gene>
<sequence>MNTLTLKAGLIALSVLTTSIASAEVVFSTDRSSYDFDAANTAGAEFVGYFTYNGTNYGVGANDFNFATAPTGFTRIATAQTVDGATKNVVYRFYNQAYSTVIGNIVQGDGSFEGRQFVKGVTGDVTSSSALTASTNYNYEGVVFNHIAGTEGDLDYTVSVASDGTVTGSGSISGVTGNRPNVGAFTLDGTLDTVTFTASNGQLNAATGNATLTLTDSLGDLALVDTKYDIGVYGPNANEVAGAIYTDPNSTASTDEQLQSLVSGYGIAGTLTSTTSN</sequence>
<feature type="domain" description="Factor H binding protein-like C-terminal" evidence="2">
    <location>
        <begin position="131"/>
        <end position="244"/>
    </location>
</feature>
<dbReference type="Pfam" id="PF08794">
    <property type="entry name" value="FHBP_C"/>
    <property type="match status" value="1"/>
</dbReference>
<dbReference type="EMBL" id="NEXX01000005">
    <property type="protein sequence ID" value="OUY06356.1"/>
    <property type="molecule type" value="Genomic_DNA"/>
</dbReference>
<dbReference type="AlphaFoldDB" id="A0A1Z9YVS5"/>
<evidence type="ECO:0000256" key="1">
    <source>
        <dbReference type="SAM" id="SignalP"/>
    </source>
</evidence>
<proteinExistence type="predicted"/>